<keyword evidence="7" id="KW-1185">Reference proteome</keyword>
<evidence type="ECO:0000256" key="4">
    <source>
        <dbReference type="ARBA" id="ARBA00022729"/>
    </source>
</evidence>
<feature type="chain" id="PRO_5044848164" description="Transthyretin-like family protein" evidence="5">
    <location>
        <begin position="21"/>
        <end position="188"/>
    </location>
</feature>
<dbReference type="Proteomes" id="UP001620626">
    <property type="component" value="Unassembled WGS sequence"/>
</dbReference>
<keyword evidence="3" id="KW-0964">Secreted</keyword>
<sequence>MPHNFHLLILLFLCIGIFCATIVPVLCSPSPPKKENISIWKRFRKFAANFSAGLAKFVVPLIINNRSNKTQSAGVYGSLMCNGSPAGGVRVKLFDVDRWFESDDLLADGWTAQNGTFALYGSTKEATKIVPKLNIYHDCNDTKICQRKFSIFVPLHFVNEGKIPSQFYHLGTIELSGEFPHEQRDCLH</sequence>
<dbReference type="InterPro" id="IPR038479">
    <property type="entry name" value="Transthyretin-like_sf"/>
</dbReference>
<comment type="caution">
    <text evidence="6">The sequence shown here is derived from an EMBL/GenBank/DDBJ whole genome shotgun (WGS) entry which is preliminary data.</text>
</comment>
<evidence type="ECO:0000313" key="6">
    <source>
        <dbReference type="EMBL" id="KAL3094901.1"/>
    </source>
</evidence>
<evidence type="ECO:0000313" key="7">
    <source>
        <dbReference type="Proteomes" id="UP001620626"/>
    </source>
</evidence>
<organism evidence="6 7">
    <name type="scientific">Heterodera trifolii</name>
    <dbReference type="NCBI Taxonomy" id="157864"/>
    <lineage>
        <taxon>Eukaryota</taxon>
        <taxon>Metazoa</taxon>
        <taxon>Ecdysozoa</taxon>
        <taxon>Nematoda</taxon>
        <taxon>Chromadorea</taxon>
        <taxon>Rhabditida</taxon>
        <taxon>Tylenchina</taxon>
        <taxon>Tylenchomorpha</taxon>
        <taxon>Tylenchoidea</taxon>
        <taxon>Heteroderidae</taxon>
        <taxon>Heteroderinae</taxon>
        <taxon>Heterodera</taxon>
    </lineage>
</organism>
<evidence type="ECO:0000256" key="3">
    <source>
        <dbReference type="ARBA" id="ARBA00022525"/>
    </source>
</evidence>
<evidence type="ECO:0008006" key="8">
    <source>
        <dbReference type="Google" id="ProtNLM"/>
    </source>
</evidence>
<feature type="signal peptide" evidence="5">
    <location>
        <begin position="1"/>
        <end position="20"/>
    </location>
</feature>
<dbReference type="Gene3D" id="2.60.40.3330">
    <property type="match status" value="1"/>
</dbReference>
<comment type="subcellular location">
    <subcellularLocation>
        <location evidence="1">Secreted</location>
    </subcellularLocation>
</comment>
<dbReference type="PANTHER" id="PTHR21700:SF3">
    <property type="entry name" value="TRANSTHYRETIN-LIKE PROTEIN 5"/>
    <property type="match status" value="1"/>
</dbReference>
<dbReference type="EMBL" id="JBICBT010000890">
    <property type="protein sequence ID" value="KAL3094901.1"/>
    <property type="molecule type" value="Genomic_DNA"/>
</dbReference>
<dbReference type="GO" id="GO:0005576">
    <property type="term" value="C:extracellular region"/>
    <property type="evidence" value="ECO:0007669"/>
    <property type="project" value="UniProtKB-SubCell"/>
</dbReference>
<accession>A0ABD2JWA4</accession>
<protein>
    <recommendedName>
        <fullName evidence="8">Transthyretin-like family protein</fullName>
    </recommendedName>
</protein>
<name>A0ABD2JWA4_9BILA</name>
<evidence type="ECO:0000256" key="5">
    <source>
        <dbReference type="SAM" id="SignalP"/>
    </source>
</evidence>
<dbReference type="AlphaFoldDB" id="A0ABD2JWA4"/>
<proteinExistence type="inferred from homology"/>
<dbReference type="Pfam" id="PF01060">
    <property type="entry name" value="TTR-52"/>
    <property type="match status" value="1"/>
</dbReference>
<dbReference type="PANTHER" id="PTHR21700">
    <property type="entry name" value="TRANSTHYRETIN-LIKE FAMILY PROTEIN-RELATED"/>
    <property type="match status" value="1"/>
</dbReference>
<reference evidence="6 7" key="1">
    <citation type="submission" date="2024-10" db="EMBL/GenBank/DDBJ databases">
        <authorList>
            <person name="Kim D."/>
        </authorList>
    </citation>
    <scope>NUCLEOTIDE SEQUENCE [LARGE SCALE GENOMIC DNA]</scope>
    <source>
        <strain evidence="6">BH-2024</strain>
    </source>
</reference>
<dbReference type="InterPro" id="IPR001534">
    <property type="entry name" value="Transthyretin-like"/>
</dbReference>
<evidence type="ECO:0000256" key="2">
    <source>
        <dbReference type="ARBA" id="ARBA00010112"/>
    </source>
</evidence>
<gene>
    <name evidence="6" type="ORF">niasHT_025705</name>
</gene>
<comment type="similarity">
    <text evidence="2">Belongs to the nematode transthyretin-like family.</text>
</comment>
<keyword evidence="4 5" id="KW-0732">Signal</keyword>
<evidence type="ECO:0000256" key="1">
    <source>
        <dbReference type="ARBA" id="ARBA00004613"/>
    </source>
</evidence>